<feature type="compositionally biased region" description="Low complexity" evidence="1">
    <location>
        <begin position="471"/>
        <end position="483"/>
    </location>
</feature>
<feature type="region of interest" description="Disordered" evidence="1">
    <location>
        <begin position="1"/>
        <end position="21"/>
    </location>
</feature>
<proteinExistence type="predicted"/>
<evidence type="ECO:0000313" key="3">
    <source>
        <dbReference type="Proteomes" id="UP000494117"/>
    </source>
</evidence>
<accession>A0A6S7F2L5</accession>
<name>A0A6S7F2L5_9BURK</name>
<reference evidence="2 3" key="1">
    <citation type="submission" date="2020-04" db="EMBL/GenBank/DDBJ databases">
        <authorList>
            <person name="De Canck E."/>
        </authorList>
    </citation>
    <scope>NUCLEOTIDE SEQUENCE [LARGE SCALE GENOMIC DNA]</scope>
    <source>
        <strain evidence="2 3">LMG 26858</strain>
    </source>
</reference>
<protein>
    <submittedName>
        <fullName evidence="2">Uncharacterized protein</fullName>
    </submittedName>
</protein>
<dbReference type="AlphaFoldDB" id="A0A6S7F2L5"/>
<keyword evidence="3" id="KW-1185">Reference proteome</keyword>
<organism evidence="2 3">
    <name type="scientific">Achromobacter anxifer</name>
    <dbReference type="NCBI Taxonomy" id="1287737"/>
    <lineage>
        <taxon>Bacteria</taxon>
        <taxon>Pseudomonadati</taxon>
        <taxon>Pseudomonadota</taxon>
        <taxon>Betaproteobacteria</taxon>
        <taxon>Burkholderiales</taxon>
        <taxon>Alcaligenaceae</taxon>
        <taxon>Achromobacter</taxon>
    </lineage>
</organism>
<dbReference type="Proteomes" id="UP000494117">
    <property type="component" value="Unassembled WGS sequence"/>
</dbReference>
<gene>
    <name evidence="2" type="ORF">LMG26858_06232</name>
</gene>
<sequence length="483" mass="50448">MPRVDERTHSLVGQGQAQRGFAHQAETEVRRGHEFGALGAIGEVLPGGVDALDAVAVQQAVGSLALQHPGQFPGQVAGVVQARVQAAHAEDRHQVGGVAGEQHAAVAVAVQRQAFGVVDGDPQRLPGRGLADHVQMALHARQHVFGLDGLFGVFVIADLVVHPPYIAGLPVHEQGGAGVGWRIEPGQAFHRAAGFLFDVDDDVASFVLHAFQLQAHGFAHGAAAAVAGDQPVGAHGLAAAVGIHLDRDAAGVRAQAGKPRRPAQRSQVRMPLHGLMGVFLDRVLLDVDHGRIALQRVLRHLEVQDFAVPEVAAAAAPGQAGGGQRAVGADPAHDFLRAPRNADGAAAAAIVVVGFQRQGGDAVFGQQGGQRQADGAAAGYEDGDMRGERHAVSWSIGCVRNYIPGRLCAQPYLEGEKKPAGSGRVFSAARPVSCARSRCAWPVAFARRPARAGPRPWRRSRRAASTDPARSRSGPRSGPGPRA</sequence>
<dbReference type="EMBL" id="CADILG010000107">
    <property type="protein sequence ID" value="CAB3928464.1"/>
    <property type="molecule type" value="Genomic_DNA"/>
</dbReference>
<evidence type="ECO:0000313" key="2">
    <source>
        <dbReference type="EMBL" id="CAB3928464.1"/>
    </source>
</evidence>
<evidence type="ECO:0000256" key="1">
    <source>
        <dbReference type="SAM" id="MobiDB-lite"/>
    </source>
</evidence>
<feature type="region of interest" description="Disordered" evidence="1">
    <location>
        <begin position="449"/>
        <end position="483"/>
    </location>
</feature>